<evidence type="ECO:0000313" key="2">
    <source>
        <dbReference type="EMBL" id="MCK0197310.1"/>
    </source>
</evidence>
<dbReference type="Proteomes" id="UP001203284">
    <property type="component" value="Unassembled WGS sequence"/>
</dbReference>
<dbReference type="InterPro" id="IPR000836">
    <property type="entry name" value="PRTase_dom"/>
</dbReference>
<protein>
    <submittedName>
        <fullName evidence="2">Phosphoribosyltransferase</fullName>
    </submittedName>
</protein>
<evidence type="ECO:0000313" key="3">
    <source>
        <dbReference type="Proteomes" id="UP001203284"/>
    </source>
</evidence>
<keyword evidence="2" id="KW-0808">Transferase</keyword>
<keyword evidence="3" id="KW-1185">Reference proteome</keyword>
<accession>A0ABT0DBH2</accession>
<dbReference type="RefSeq" id="WP_247029001.1">
    <property type="nucleotide sequence ID" value="NZ_JALKCH010000006.1"/>
</dbReference>
<name>A0ABT0DBH2_9HYPH</name>
<dbReference type="GO" id="GO:0016757">
    <property type="term" value="F:glycosyltransferase activity"/>
    <property type="evidence" value="ECO:0007669"/>
    <property type="project" value="UniProtKB-KW"/>
</dbReference>
<reference evidence="2 3" key="1">
    <citation type="submission" date="2022-04" db="EMBL/GenBank/DDBJ databases">
        <authorList>
            <person name="Grouzdev D.S."/>
            <person name="Pantiukh K.S."/>
            <person name="Krutkina M.S."/>
        </authorList>
    </citation>
    <scope>NUCLEOTIDE SEQUENCE [LARGE SCALE GENOMIC DNA]</scope>
    <source>
        <strain evidence="2 3">6x-1</strain>
    </source>
</reference>
<gene>
    <name evidence="2" type="ORF">MWN34_10340</name>
</gene>
<dbReference type="SUPFAM" id="SSF53271">
    <property type="entry name" value="PRTase-like"/>
    <property type="match status" value="1"/>
</dbReference>
<dbReference type="PANTHER" id="PTHR43218">
    <property type="entry name" value="PHOSPHORIBOSYLTRANSFERASE-RELATED"/>
    <property type="match status" value="1"/>
</dbReference>
<dbReference type="NCBIfam" id="NF004689">
    <property type="entry name" value="PRK06031.1"/>
    <property type="match status" value="1"/>
</dbReference>
<dbReference type="Gene3D" id="3.40.50.2020">
    <property type="match status" value="1"/>
</dbReference>
<feature type="domain" description="Phosphoribosyltransferase" evidence="1">
    <location>
        <begin position="90"/>
        <end position="206"/>
    </location>
</feature>
<proteinExistence type="predicted"/>
<dbReference type="InterPro" id="IPR029057">
    <property type="entry name" value="PRTase-like"/>
</dbReference>
<sequence length="248" mass="25821">MSGTGAGADFTEPTLGYWQALHDGVPAGVADTPPYRFGYPARLPDGRVLVLPLRAVPPGERAVASLIANQASHQVVGALAGHMAALARDLGTELVVGLPTLGLAFAAQVAERLGQTRYAPLGYSAKFWYREELSEPVSSLTSPGGGKRLRVDPNLLPLIEGRRVVIVDDAISTGATACAAVRLLARLGAEVAGIVVAMKQTRAWEEAVAGLAGEGLAVPPVRAVYGCPLFARFPEGWVPVEGTLPDAP</sequence>
<keyword evidence="2" id="KW-0328">Glycosyltransferase</keyword>
<dbReference type="CDD" id="cd06223">
    <property type="entry name" value="PRTases_typeI"/>
    <property type="match status" value="1"/>
</dbReference>
<comment type="caution">
    <text evidence="2">The sequence shown here is derived from an EMBL/GenBank/DDBJ whole genome shotgun (WGS) entry which is preliminary data.</text>
</comment>
<evidence type="ECO:0000259" key="1">
    <source>
        <dbReference type="Pfam" id="PF00156"/>
    </source>
</evidence>
<dbReference type="PANTHER" id="PTHR43218:SF1">
    <property type="entry name" value="PHOSPHORIBOSYLTRANSFERASE"/>
    <property type="match status" value="1"/>
</dbReference>
<organism evidence="2 3">
    <name type="scientific">Ancylobacter crimeensis</name>
    <dbReference type="NCBI Taxonomy" id="2579147"/>
    <lineage>
        <taxon>Bacteria</taxon>
        <taxon>Pseudomonadati</taxon>
        <taxon>Pseudomonadota</taxon>
        <taxon>Alphaproteobacteria</taxon>
        <taxon>Hyphomicrobiales</taxon>
        <taxon>Xanthobacteraceae</taxon>
        <taxon>Ancylobacter</taxon>
    </lineage>
</organism>
<dbReference type="EMBL" id="JALKCH010000006">
    <property type="protein sequence ID" value="MCK0197310.1"/>
    <property type="molecule type" value="Genomic_DNA"/>
</dbReference>
<dbReference type="Pfam" id="PF00156">
    <property type="entry name" value="Pribosyltran"/>
    <property type="match status" value="1"/>
</dbReference>